<dbReference type="STRING" id="990121.A0A0V0Z2J7"/>
<accession>A0A0V0Z2J7</accession>
<dbReference type="EMBL" id="JYDQ01000705">
    <property type="protein sequence ID" value="KRY06678.1"/>
    <property type="molecule type" value="Genomic_DNA"/>
</dbReference>
<reference evidence="1 3" key="1">
    <citation type="submission" date="2015-01" db="EMBL/GenBank/DDBJ databases">
        <title>Evolution of Trichinella species and genotypes.</title>
        <authorList>
            <person name="Korhonen P.K."/>
            <person name="Edoardo P."/>
            <person name="Giuseppe L.R."/>
            <person name="Gasser R.B."/>
        </authorList>
    </citation>
    <scope>NUCLEOTIDE SEQUENCE [LARGE SCALE GENOMIC DNA]</scope>
    <source>
        <strain evidence="1">ISS2496</strain>
    </source>
</reference>
<proteinExistence type="predicted"/>
<organism evidence="1 3">
    <name type="scientific">Trichinella patagoniensis</name>
    <dbReference type="NCBI Taxonomy" id="990121"/>
    <lineage>
        <taxon>Eukaryota</taxon>
        <taxon>Metazoa</taxon>
        <taxon>Ecdysozoa</taxon>
        <taxon>Nematoda</taxon>
        <taxon>Enoplea</taxon>
        <taxon>Dorylaimia</taxon>
        <taxon>Trichinellida</taxon>
        <taxon>Trichinellidae</taxon>
        <taxon>Trichinella</taxon>
    </lineage>
</organism>
<name>A0A0V0Z2J7_9BILA</name>
<evidence type="ECO:0000313" key="1">
    <source>
        <dbReference type="EMBL" id="KRY06678.1"/>
    </source>
</evidence>
<sequence>MKIERDGQLLDIYFNGNGAEVDNSLGLTLQLCFLPLLHFLVPRVGMKFDFPKLRLVTSLRWAYKLRYWCNNHCYTAPFLTAGPAEAIKPPISPSSKMPPVRTAASRSVIPCTAYRSVTDARARRSLIRRGSGSKPPRNKPLIYRRAASRYSILDKKGCGGAIWTNLDVTSVIKRNDHIESCPVDEHLAYKMEKRAVLTKRSAEETTHPGHL</sequence>
<evidence type="ECO:0000313" key="2">
    <source>
        <dbReference type="EMBL" id="KRY06886.1"/>
    </source>
</evidence>
<comment type="caution">
    <text evidence="1">The sequence shown here is derived from an EMBL/GenBank/DDBJ whole genome shotgun (WGS) entry which is preliminary data.</text>
</comment>
<evidence type="ECO:0000313" key="3">
    <source>
        <dbReference type="Proteomes" id="UP000054783"/>
    </source>
</evidence>
<gene>
    <name evidence="1" type="ORF">T12_10151</name>
    <name evidence="2" type="ORF">T12_6805</name>
</gene>
<dbReference type="EMBL" id="JYDQ01000627">
    <property type="protein sequence ID" value="KRY06886.1"/>
    <property type="molecule type" value="Genomic_DNA"/>
</dbReference>
<protein>
    <submittedName>
        <fullName evidence="1">Uncharacterized protein</fullName>
    </submittedName>
</protein>
<dbReference type="AlphaFoldDB" id="A0A0V0Z2J7"/>
<dbReference type="Proteomes" id="UP000054783">
    <property type="component" value="Unassembled WGS sequence"/>
</dbReference>
<keyword evidence="3" id="KW-1185">Reference proteome</keyword>